<name>A0ABS9JLR5_9ACTN</name>
<reference evidence="1 2" key="1">
    <citation type="submission" date="2022-01" db="EMBL/GenBank/DDBJ databases">
        <title>Draft Genome Sequences of Seven Type Strains of the Genus Streptomyces.</title>
        <authorList>
            <person name="Aziz S."/>
            <person name="Coretto E."/>
            <person name="Chronakova A."/>
            <person name="Sproer C."/>
            <person name="Huber K."/>
            <person name="Nouioui I."/>
            <person name="Gross H."/>
        </authorList>
    </citation>
    <scope>NUCLEOTIDE SEQUENCE [LARGE SCALE GENOMIC DNA]</scope>
    <source>
        <strain evidence="1 2">DSM 41685</strain>
    </source>
</reference>
<dbReference type="RefSeq" id="WP_086698293.1">
    <property type="nucleotide sequence ID" value="NZ_JAKKZF010000111.1"/>
</dbReference>
<dbReference type="Proteomes" id="UP001299012">
    <property type="component" value="Unassembled WGS sequence"/>
</dbReference>
<evidence type="ECO:0000313" key="1">
    <source>
        <dbReference type="EMBL" id="MCG0066506.1"/>
    </source>
</evidence>
<evidence type="ECO:0000313" key="2">
    <source>
        <dbReference type="Proteomes" id="UP001299012"/>
    </source>
</evidence>
<gene>
    <name evidence="1" type="ORF">L0F81_25025</name>
</gene>
<organism evidence="1 2">
    <name type="scientific">Streptomyces tricolor</name>
    <dbReference type="NCBI Taxonomy" id="68277"/>
    <lineage>
        <taxon>Bacteria</taxon>
        <taxon>Bacillati</taxon>
        <taxon>Actinomycetota</taxon>
        <taxon>Actinomycetes</taxon>
        <taxon>Kitasatosporales</taxon>
        <taxon>Streptomycetaceae</taxon>
        <taxon>Streptomyces</taxon>
        <taxon>Streptomyces violaceoruber group</taxon>
    </lineage>
</organism>
<comment type="caution">
    <text evidence="1">The sequence shown here is derived from an EMBL/GenBank/DDBJ whole genome shotgun (WGS) entry which is preliminary data.</text>
</comment>
<protein>
    <submittedName>
        <fullName evidence="1">Uncharacterized protein</fullName>
    </submittedName>
</protein>
<sequence length="91" mass="10340">MPYDIRYDPDWVTIPRSAYEHLCACYLSPLSGMRDLGAVLVREWGHDPEQHPELMDELEIELSAAHIETAADLMRQHGLRDLRVEPAPASA</sequence>
<proteinExistence type="predicted"/>
<dbReference type="EMBL" id="JAKKZF010000111">
    <property type="protein sequence ID" value="MCG0066506.1"/>
    <property type="molecule type" value="Genomic_DNA"/>
</dbReference>
<keyword evidence="2" id="KW-1185">Reference proteome</keyword>
<accession>A0ABS9JLR5</accession>